<dbReference type="GO" id="GO:0008233">
    <property type="term" value="F:peptidase activity"/>
    <property type="evidence" value="ECO:0007669"/>
    <property type="project" value="InterPro"/>
</dbReference>
<sequence length="174" mass="18632">MQRPGAAIGVMIAFATLLTTTCSTEPPTTDTSGLQSVECPTETVPTELEVTCHQYPRDDGHLAVAVLHAAEATAAPVLVIHGGPGGRAVAERHHWLSPRSPILAHHDMILVDQRGSGWSEPSLDCPEVDYPIGSLYDAYRACRARLVAEGVDLSRYRVADIVADLTALRRSVGI</sequence>
<reference evidence="4" key="1">
    <citation type="submission" date="2018-05" db="EMBL/GenBank/DDBJ databases">
        <authorList>
            <person name="Lanie J.A."/>
            <person name="Ng W.-L."/>
            <person name="Kazmierczak K.M."/>
            <person name="Andrzejewski T.M."/>
            <person name="Davidsen T.M."/>
            <person name="Wayne K.J."/>
            <person name="Tettelin H."/>
            <person name="Glass J.I."/>
            <person name="Rusch D."/>
            <person name="Podicherti R."/>
            <person name="Tsui H.-C.T."/>
            <person name="Winkler M.E."/>
        </authorList>
    </citation>
    <scope>NUCLEOTIDE SEQUENCE</scope>
</reference>
<dbReference type="AlphaFoldDB" id="A0A382YM75"/>
<proteinExistence type="inferred from homology"/>
<dbReference type="PRINTS" id="PR00793">
    <property type="entry name" value="PROAMNOPTASE"/>
</dbReference>
<feature type="domain" description="AB hydrolase-1" evidence="3">
    <location>
        <begin position="76"/>
        <end position="173"/>
    </location>
</feature>
<organism evidence="4">
    <name type="scientific">marine metagenome</name>
    <dbReference type="NCBI Taxonomy" id="408172"/>
    <lineage>
        <taxon>unclassified sequences</taxon>
        <taxon>metagenomes</taxon>
        <taxon>ecological metagenomes</taxon>
    </lineage>
</organism>
<dbReference type="EMBL" id="UINC01176815">
    <property type="protein sequence ID" value="SVD84121.1"/>
    <property type="molecule type" value="Genomic_DNA"/>
</dbReference>
<gene>
    <name evidence="4" type="ORF">METZ01_LOCUS436975</name>
</gene>
<evidence type="ECO:0000256" key="2">
    <source>
        <dbReference type="ARBA" id="ARBA00022801"/>
    </source>
</evidence>
<dbReference type="SUPFAM" id="SSF53474">
    <property type="entry name" value="alpha/beta-Hydrolases"/>
    <property type="match status" value="1"/>
</dbReference>
<dbReference type="Pfam" id="PF00561">
    <property type="entry name" value="Abhydrolase_1"/>
    <property type="match status" value="1"/>
</dbReference>
<feature type="non-terminal residue" evidence="4">
    <location>
        <position position="174"/>
    </location>
</feature>
<dbReference type="InterPro" id="IPR029058">
    <property type="entry name" value="AB_hydrolase_fold"/>
</dbReference>
<dbReference type="InterPro" id="IPR002410">
    <property type="entry name" value="Peptidase_S33"/>
</dbReference>
<dbReference type="Gene3D" id="3.40.50.1820">
    <property type="entry name" value="alpha/beta hydrolase"/>
    <property type="match status" value="1"/>
</dbReference>
<dbReference type="GO" id="GO:0006508">
    <property type="term" value="P:proteolysis"/>
    <property type="evidence" value="ECO:0007669"/>
    <property type="project" value="InterPro"/>
</dbReference>
<comment type="similarity">
    <text evidence="1">Belongs to the peptidase S33 family.</text>
</comment>
<keyword evidence="2" id="KW-0378">Hydrolase</keyword>
<accession>A0A382YM75</accession>
<evidence type="ECO:0000259" key="3">
    <source>
        <dbReference type="Pfam" id="PF00561"/>
    </source>
</evidence>
<evidence type="ECO:0000313" key="4">
    <source>
        <dbReference type="EMBL" id="SVD84121.1"/>
    </source>
</evidence>
<protein>
    <recommendedName>
        <fullName evidence="3">AB hydrolase-1 domain-containing protein</fullName>
    </recommendedName>
</protein>
<name>A0A382YM75_9ZZZZ</name>
<dbReference type="InterPro" id="IPR000073">
    <property type="entry name" value="AB_hydrolase_1"/>
</dbReference>
<evidence type="ECO:0000256" key="1">
    <source>
        <dbReference type="ARBA" id="ARBA00010088"/>
    </source>
</evidence>